<protein>
    <submittedName>
        <fullName evidence="1">ABC transporter permease</fullName>
    </submittedName>
</protein>
<organism evidence="1 2">
    <name type="scientific">Micromonospora endophytica</name>
    <dbReference type="NCBI Taxonomy" id="515350"/>
    <lineage>
        <taxon>Bacteria</taxon>
        <taxon>Bacillati</taxon>
        <taxon>Actinomycetota</taxon>
        <taxon>Actinomycetes</taxon>
        <taxon>Micromonosporales</taxon>
        <taxon>Micromonosporaceae</taxon>
        <taxon>Micromonospora</taxon>
    </lineage>
</organism>
<dbReference type="RefSeq" id="WP_111246482.1">
    <property type="nucleotide sequence ID" value="NZ_AP023358.1"/>
</dbReference>
<sequence length="281" mass="29443">MTTVTPPATTPTRTTQPARFRDLLAAEWIKLWSLRSTWGAFALILLAMVGLAIHAALVTHAGWPDWSAERRAVRSPLWDAFPTQAQMFVVLAASGVGAVAIGGEYASGLLRTTFAAVPRRGAVAAAKLTVLTGVLTLLGVLGAAAAFAASQAILADVGAAMSVGDPGALRGIAASALLVPLCALIGMALAALIRHTAPAIVTAATVLLLLPTAVNEDERWTALLRHAMPVPAWQRLIEPTGPPPWTNELYPATVSGAWTTYATWTVATALIIVFALHRREP</sequence>
<keyword evidence="2" id="KW-1185">Reference proteome</keyword>
<dbReference type="OrthoDB" id="3480265at2"/>
<proteinExistence type="predicted"/>
<accession>A0A2W2CWT3</accession>
<evidence type="ECO:0000313" key="1">
    <source>
        <dbReference type="EMBL" id="PZF84673.1"/>
    </source>
</evidence>
<gene>
    <name evidence="1" type="ORF">C1I93_29190</name>
</gene>
<dbReference type="AlphaFoldDB" id="A0A2W2CWT3"/>
<evidence type="ECO:0000313" key="2">
    <source>
        <dbReference type="Proteomes" id="UP000248627"/>
    </source>
</evidence>
<name>A0A2W2CWT3_9ACTN</name>
<comment type="caution">
    <text evidence="1">The sequence shown here is derived from an EMBL/GenBank/DDBJ whole genome shotgun (WGS) entry which is preliminary data.</text>
</comment>
<dbReference type="EMBL" id="POTX01000373">
    <property type="protein sequence ID" value="PZF84673.1"/>
    <property type="molecule type" value="Genomic_DNA"/>
</dbReference>
<dbReference type="Proteomes" id="UP000248627">
    <property type="component" value="Unassembled WGS sequence"/>
</dbReference>
<reference evidence="1 2" key="1">
    <citation type="submission" date="2018-01" db="EMBL/GenBank/DDBJ databases">
        <title>Draft genome sequence of Jishengella endophytica.</title>
        <authorList>
            <person name="Sahin N."/>
            <person name="Ay H."/>
            <person name="Saygin H."/>
        </authorList>
    </citation>
    <scope>NUCLEOTIDE SEQUENCE [LARGE SCALE GENOMIC DNA]</scope>
    <source>
        <strain evidence="1 2">DSM 45430</strain>
    </source>
</reference>